<gene>
    <name evidence="3" type="ORF">ALC57_15135</name>
</gene>
<dbReference type="InterPro" id="IPR008906">
    <property type="entry name" value="HATC_C_dom"/>
</dbReference>
<dbReference type="InterPro" id="IPR012337">
    <property type="entry name" value="RNaseH-like_sf"/>
</dbReference>
<evidence type="ECO:0000256" key="1">
    <source>
        <dbReference type="SAM" id="MobiDB-lite"/>
    </source>
</evidence>
<dbReference type="Pfam" id="PF05699">
    <property type="entry name" value="Dimer_Tnp_hAT"/>
    <property type="match status" value="1"/>
</dbReference>
<reference evidence="3 4" key="1">
    <citation type="submission" date="2015-09" db="EMBL/GenBank/DDBJ databases">
        <title>Trachymyrmex cornetzi WGS genome.</title>
        <authorList>
            <person name="Nygaard S."/>
            <person name="Hu H."/>
            <person name="Boomsma J."/>
            <person name="Zhang G."/>
        </authorList>
    </citation>
    <scope>NUCLEOTIDE SEQUENCE [LARGE SCALE GENOMIC DNA]</scope>
    <source>
        <strain evidence="3">Tcor2-1</strain>
        <tissue evidence="3">Whole body</tissue>
    </source>
</reference>
<feature type="region of interest" description="Disordered" evidence="1">
    <location>
        <begin position="46"/>
        <end position="66"/>
    </location>
</feature>
<dbReference type="Proteomes" id="UP000078492">
    <property type="component" value="Unassembled WGS sequence"/>
</dbReference>
<dbReference type="SUPFAM" id="SSF53098">
    <property type="entry name" value="Ribonuclease H-like"/>
    <property type="match status" value="1"/>
</dbReference>
<name>A0A151IXC1_9HYME</name>
<sequence length="170" mass="20207">MLENLLLLQDYCEELSVTKFQNFVTLKDDEWSKIKEILNRNNIENSMNKSNENFNGNSSNSSGTGSSYDEFENLLKLKEQQHTLMNSSSRESDLYLHRIENELERYNTEQKRINRRINVLEFWEEKKQDQPELYKLAMIVLAVGTCYSSQCRTTILRFKIYFISITNKHQ</sequence>
<proteinExistence type="predicted"/>
<evidence type="ECO:0000313" key="4">
    <source>
        <dbReference type="Proteomes" id="UP000078492"/>
    </source>
</evidence>
<accession>A0A151IXC1</accession>
<dbReference type="GO" id="GO:0046983">
    <property type="term" value="F:protein dimerization activity"/>
    <property type="evidence" value="ECO:0007669"/>
    <property type="project" value="InterPro"/>
</dbReference>
<feature type="domain" description="HAT C-terminal dimerisation" evidence="2">
    <location>
        <begin position="102"/>
        <end position="143"/>
    </location>
</feature>
<dbReference type="AlphaFoldDB" id="A0A151IXC1"/>
<protein>
    <recommendedName>
        <fullName evidence="2">HAT C-terminal dimerisation domain-containing protein</fullName>
    </recommendedName>
</protein>
<evidence type="ECO:0000259" key="2">
    <source>
        <dbReference type="Pfam" id="PF05699"/>
    </source>
</evidence>
<dbReference type="EMBL" id="KQ980817">
    <property type="protein sequence ID" value="KYN12695.1"/>
    <property type="molecule type" value="Genomic_DNA"/>
</dbReference>
<evidence type="ECO:0000313" key="3">
    <source>
        <dbReference type="EMBL" id="KYN12695.1"/>
    </source>
</evidence>
<keyword evidence="4" id="KW-1185">Reference proteome</keyword>
<organism evidence="3 4">
    <name type="scientific">Trachymyrmex cornetzi</name>
    <dbReference type="NCBI Taxonomy" id="471704"/>
    <lineage>
        <taxon>Eukaryota</taxon>
        <taxon>Metazoa</taxon>
        <taxon>Ecdysozoa</taxon>
        <taxon>Arthropoda</taxon>
        <taxon>Hexapoda</taxon>
        <taxon>Insecta</taxon>
        <taxon>Pterygota</taxon>
        <taxon>Neoptera</taxon>
        <taxon>Endopterygota</taxon>
        <taxon>Hymenoptera</taxon>
        <taxon>Apocrita</taxon>
        <taxon>Aculeata</taxon>
        <taxon>Formicoidea</taxon>
        <taxon>Formicidae</taxon>
        <taxon>Myrmicinae</taxon>
        <taxon>Trachymyrmex</taxon>
    </lineage>
</organism>